<dbReference type="InterPro" id="IPR025322">
    <property type="entry name" value="PADRE_dom"/>
</dbReference>
<evidence type="ECO:0000313" key="1">
    <source>
        <dbReference type="EMBL" id="PKU64728.1"/>
    </source>
</evidence>
<evidence type="ECO:0000313" key="2">
    <source>
        <dbReference type="Proteomes" id="UP000233837"/>
    </source>
</evidence>
<dbReference type="Proteomes" id="UP000233837">
    <property type="component" value="Unassembled WGS sequence"/>
</dbReference>
<organism evidence="1 2">
    <name type="scientific">Dendrobium catenatum</name>
    <dbReference type="NCBI Taxonomy" id="906689"/>
    <lineage>
        <taxon>Eukaryota</taxon>
        <taxon>Viridiplantae</taxon>
        <taxon>Streptophyta</taxon>
        <taxon>Embryophyta</taxon>
        <taxon>Tracheophyta</taxon>
        <taxon>Spermatophyta</taxon>
        <taxon>Magnoliopsida</taxon>
        <taxon>Liliopsida</taxon>
        <taxon>Asparagales</taxon>
        <taxon>Orchidaceae</taxon>
        <taxon>Epidendroideae</taxon>
        <taxon>Malaxideae</taxon>
        <taxon>Dendrobiinae</taxon>
        <taxon>Dendrobium</taxon>
    </lineage>
</organism>
<dbReference type="Pfam" id="PF14009">
    <property type="entry name" value="PADRE"/>
    <property type="match status" value="1"/>
</dbReference>
<gene>
    <name evidence="1" type="ORF">MA16_Dca020357</name>
</gene>
<dbReference type="EMBL" id="KZ503396">
    <property type="protein sequence ID" value="PKU64728.1"/>
    <property type="molecule type" value="Genomic_DNA"/>
</dbReference>
<dbReference type="OrthoDB" id="843671at2759"/>
<sequence length="151" mass="16311">MGSCVSYEATAVAPVMTAKLILPDGDLREFAWPVKASHAIQKETDCFVCDADDMDFDRFVTAIPADEELRPGQIYFALPRSMLGQPMPAENLAALAVKASSALMKAAPGRNRALIFPEMCSPATTVKTTARKRRNGGMGRCFETNLGAIPE</sequence>
<dbReference type="PANTHER" id="PTHR33052">
    <property type="entry name" value="DUF4228 DOMAIN PROTEIN-RELATED"/>
    <property type="match status" value="1"/>
</dbReference>
<name>A0A2I0VMU6_9ASPA</name>
<proteinExistence type="predicted"/>
<reference evidence="1 2" key="1">
    <citation type="journal article" date="2016" name="Sci. Rep.">
        <title>The Dendrobium catenatum Lindl. genome sequence provides insights into polysaccharide synthase, floral development and adaptive evolution.</title>
        <authorList>
            <person name="Zhang G.Q."/>
            <person name="Xu Q."/>
            <person name="Bian C."/>
            <person name="Tsai W.C."/>
            <person name="Yeh C.M."/>
            <person name="Liu K.W."/>
            <person name="Yoshida K."/>
            <person name="Zhang L.S."/>
            <person name="Chang S.B."/>
            <person name="Chen F."/>
            <person name="Shi Y."/>
            <person name="Su Y.Y."/>
            <person name="Zhang Y.Q."/>
            <person name="Chen L.J."/>
            <person name="Yin Y."/>
            <person name="Lin M."/>
            <person name="Huang H."/>
            <person name="Deng H."/>
            <person name="Wang Z.W."/>
            <person name="Zhu S.L."/>
            <person name="Zhao X."/>
            <person name="Deng C."/>
            <person name="Niu S.C."/>
            <person name="Huang J."/>
            <person name="Wang M."/>
            <person name="Liu G.H."/>
            <person name="Yang H.J."/>
            <person name="Xiao X.J."/>
            <person name="Hsiao Y.Y."/>
            <person name="Wu W.L."/>
            <person name="Chen Y.Y."/>
            <person name="Mitsuda N."/>
            <person name="Ohme-Takagi M."/>
            <person name="Luo Y.B."/>
            <person name="Van de Peer Y."/>
            <person name="Liu Z.J."/>
        </authorList>
    </citation>
    <scope>NUCLEOTIDE SEQUENCE [LARGE SCALE GENOMIC DNA]</scope>
    <source>
        <tissue evidence="1">The whole plant</tissue>
    </source>
</reference>
<protein>
    <submittedName>
        <fullName evidence="1">Uncharacterized protein</fullName>
    </submittedName>
</protein>
<accession>A0A2I0VMU6</accession>
<reference evidence="1 2" key="2">
    <citation type="journal article" date="2017" name="Nature">
        <title>The Apostasia genome and the evolution of orchids.</title>
        <authorList>
            <person name="Zhang G.Q."/>
            <person name="Liu K.W."/>
            <person name="Li Z."/>
            <person name="Lohaus R."/>
            <person name="Hsiao Y.Y."/>
            <person name="Niu S.C."/>
            <person name="Wang J.Y."/>
            <person name="Lin Y.C."/>
            <person name="Xu Q."/>
            <person name="Chen L.J."/>
            <person name="Yoshida K."/>
            <person name="Fujiwara S."/>
            <person name="Wang Z.W."/>
            <person name="Zhang Y.Q."/>
            <person name="Mitsuda N."/>
            <person name="Wang M."/>
            <person name="Liu G.H."/>
            <person name="Pecoraro L."/>
            <person name="Huang H.X."/>
            <person name="Xiao X.J."/>
            <person name="Lin M."/>
            <person name="Wu X.Y."/>
            <person name="Wu W.L."/>
            <person name="Chen Y.Y."/>
            <person name="Chang S.B."/>
            <person name="Sakamoto S."/>
            <person name="Ohme-Takagi M."/>
            <person name="Yagi M."/>
            <person name="Zeng S.J."/>
            <person name="Shen C.Y."/>
            <person name="Yeh C.M."/>
            <person name="Luo Y.B."/>
            <person name="Tsai W.C."/>
            <person name="Van de Peer Y."/>
            <person name="Liu Z.J."/>
        </authorList>
    </citation>
    <scope>NUCLEOTIDE SEQUENCE [LARGE SCALE GENOMIC DNA]</scope>
    <source>
        <tissue evidence="1">The whole plant</tissue>
    </source>
</reference>
<dbReference type="AlphaFoldDB" id="A0A2I0VMU6"/>
<keyword evidence="2" id="KW-1185">Reference proteome</keyword>